<name>A0A6C0ETH3_9ZZZZ</name>
<proteinExistence type="predicted"/>
<dbReference type="EMBL" id="MN738924">
    <property type="protein sequence ID" value="QHT31629.1"/>
    <property type="molecule type" value="Genomic_DNA"/>
</dbReference>
<organism evidence="1">
    <name type="scientific">viral metagenome</name>
    <dbReference type="NCBI Taxonomy" id="1070528"/>
    <lineage>
        <taxon>unclassified sequences</taxon>
        <taxon>metagenomes</taxon>
        <taxon>organismal metagenomes</taxon>
    </lineage>
</organism>
<protein>
    <submittedName>
        <fullName evidence="1">Uncharacterized protein</fullName>
    </submittedName>
</protein>
<dbReference type="AlphaFoldDB" id="A0A6C0ETH3"/>
<evidence type="ECO:0000313" key="1">
    <source>
        <dbReference type="EMBL" id="QHT31629.1"/>
    </source>
</evidence>
<accession>A0A6C0ETH3</accession>
<sequence>MNETMCRNINIIEQNKESILINKKIYQNANMKYTIMNYTKDFLCFDDYETSKYRSVVFSNPENKLLCFSPPKSIKYDIFMEKYPDIDETIFANEIVEGVMINLFYDERIQSWEIATKSAIGGNYKHKKCNEIEISKQNTFIELFLHALQCDSDIQPLCKRLNQNKVIEIFPKKYCYNFVLQHPENKIILNIETPKLYLVGVYEIQGNTALKIPPHVFENWDIFLNIHGIIHFPKKIWENSYDKIIAKFCSVYTTNIRPGIMITNLEDGERTKIMNPVYINRRKNSKKNPIIQYQYLSLNRIDKTEDFLKYFPVCKKEFRKQKKEYSDFIYNIHNSYMLKYVEGSKTHLSPKYLVHVDRIHHTIYLPSLSGKKQSITKDIVKKYVENMEPSEILYYLNYDNRLYM</sequence>
<reference evidence="1" key="1">
    <citation type="journal article" date="2020" name="Nature">
        <title>Giant virus diversity and host interactions through global metagenomics.</title>
        <authorList>
            <person name="Schulz F."/>
            <person name="Roux S."/>
            <person name="Paez-Espino D."/>
            <person name="Jungbluth S."/>
            <person name="Walsh D.A."/>
            <person name="Denef V.J."/>
            <person name="McMahon K.D."/>
            <person name="Konstantinidis K.T."/>
            <person name="Eloe-Fadrosh E.A."/>
            <person name="Kyrpides N.C."/>
            <person name="Woyke T."/>
        </authorList>
    </citation>
    <scope>NUCLEOTIDE SEQUENCE</scope>
    <source>
        <strain evidence="1">GVMAG-M-3300009155-48</strain>
    </source>
</reference>